<dbReference type="GO" id="GO:0006171">
    <property type="term" value="P:cAMP biosynthetic process"/>
    <property type="evidence" value="ECO:0007669"/>
    <property type="project" value="TreeGrafter"/>
</dbReference>
<dbReference type="GO" id="GO:0051536">
    <property type="term" value="F:iron-sulfur cluster binding"/>
    <property type="evidence" value="ECO:0007669"/>
    <property type="project" value="InterPro"/>
</dbReference>
<feature type="domain" description="2Fe-2S ferredoxin-type" evidence="6">
    <location>
        <begin position="270"/>
        <end position="365"/>
    </location>
</feature>
<dbReference type="InterPro" id="IPR029787">
    <property type="entry name" value="Nucleotide_cyclase"/>
</dbReference>
<evidence type="ECO:0000256" key="3">
    <source>
        <dbReference type="ARBA" id="ARBA00023136"/>
    </source>
</evidence>
<gene>
    <name evidence="7" type="ORF">SAMN05660686_01673</name>
</gene>
<dbReference type="InterPro" id="IPR001054">
    <property type="entry name" value="A/G_cyclase"/>
</dbReference>
<evidence type="ECO:0000256" key="1">
    <source>
        <dbReference type="ARBA" id="ARBA00004651"/>
    </source>
</evidence>
<protein>
    <submittedName>
        <fullName evidence="7">Adenylate cyclase</fullName>
    </submittedName>
</protein>
<dbReference type="GO" id="GO:0004016">
    <property type="term" value="F:adenylate cyclase activity"/>
    <property type="evidence" value="ECO:0007669"/>
    <property type="project" value="UniProtKB-ARBA"/>
</dbReference>
<dbReference type="SMART" id="SM00044">
    <property type="entry name" value="CYCc"/>
    <property type="match status" value="1"/>
</dbReference>
<dbReference type="InterPro" id="IPR001041">
    <property type="entry name" value="2Fe-2S_ferredoxin-type"/>
</dbReference>
<dbReference type="SUPFAM" id="SSF54292">
    <property type="entry name" value="2Fe-2S ferredoxin-like"/>
    <property type="match status" value="1"/>
</dbReference>
<comment type="subcellular location">
    <subcellularLocation>
        <location evidence="1">Cell membrane</location>
        <topology evidence="1">Multi-pass membrane protein</topology>
    </subcellularLocation>
</comment>
<dbReference type="InterPro" id="IPR050697">
    <property type="entry name" value="Adenylyl/Guanylyl_Cyclase_3/4"/>
</dbReference>
<evidence type="ECO:0000256" key="4">
    <source>
        <dbReference type="SAM" id="Phobius"/>
    </source>
</evidence>
<evidence type="ECO:0000259" key="5">
    <source>
        <dbReference type="PROSITE" id="PS50125"/>
    </source>
</evidence>
<dbReference type="InterPro" id="IPR034804">
    <property type="entry name" value="SQR/QFR_C/D"/>
</dbReference>
<keyword evidence="4" id="KW-1133">Transmembrane helix</keyword>
<dbReference type="Proteomes" id="UP000198615">
    <property type="component" value="Unassembled WGS sequence"/>
</dbReference>
<dbReference type="EMBL" id="FNBW01000004">
    <property type="protein sequence ID" value="SDF56086.1"/>
    <property type="molecule type" value="Genomic_DNA"/>
</dbReference>
<evidence type="ECO:0000313" key="7">
    <source>
        <dbReference type="EMBL" id="SDF56086.1"/>
    </source>
</evidence>
<name>A0A8G2BGI5_9PROT</name>
<dbReference type="SUPFAM" id="SSF81343">
    <property type="entry name" value="Fumarate reductase respiratory complex transmembrane subunits"/>
    <property type="match status" value="1"/>
</dbReference>
<sequence>MTAIDMQRRSGRPERRISWSPIISRIRLYTGLVLFTYVSAHLANHVAGLWSLAALDAGLALIASVVRTQAVSILLYGSVLLHMLIALRAIYYRDSLKAMAVPEVVQLALGLTIPLLVLRHVLSNRLMHELYGLSDDHTWVLLNLWVFDPVGAVNQSAAVLVAWAHGCVGLHLWLRFAAWYDRAKSWLLSAAVLLPALSLAGFVAAGMTVVDLAATPGWLPLAVGSANLPDNATIAAWLLRFDQIKAGYASVVMFAFAARWVRLALHRRSQGVRVGYGAGRSVQAIRGMTLLDVSRMHGIPHASVCGGRGRCSTCRVRISRGLENMPAPDDAEAKVLHRISAPPNVRLACQARVVDDLEITPLLPPHNTGLAETRGGPSYLQGRELEIAVLFADIRGFTTLSEERLPYDVVFILNRYFAEMGAAIEGAGGRIDKFIGDGIMALFGVNGDPEEGARQAVAAARDMARRLVDLNESLAGDLETPLRIGIGLHLGTAIVGEMGYGRVRGVTAVGDTVNTASRLEALTKDFGAQLIVSAALARASGVAFGSYPTHEIEVRGRDQAMVIHTVADATELGV</sequence>
<dbReference type="Pfam" id="PF00211">
    <property type="entry name" value="Guanylate_cyc"/>
    <property type="match status" value="1"/>
</dbReference>
<proteinExistence type="predicted"/>
<feature type="transmembrane region" description="Helical" evidence="4">
    <location>
        <begin position="98"/>
        <end position="118"/>
    </location>
</feature>
<dbReference type="InterPro" id="IPR036010">
    <property type="entry name" value="2Fe-2S_ferredoxin-like_sf"/>
</dbReference>
<dbReference type="Gene3D" id="3.10.20.30">
    <property type="match status" value="1"/>
</dbReference>
<evidence type="ECO:0000259" key="6">
    <source>
        <dbReference type="PROSITE" id="PS51085"/>
    </source>
</evidence>
<feature type="transmembrane region" description="Helical" evidence="4">
    <location>
        <begin position="73"/>
        <end position="92"/>
    </location>
</feature>
<feature type="transmembrane region" description="Helical" evidence="4">
    <location>
        <begin position="153"/>
        <end position="174"/>
    </location>
</feature>
<dbReference type="SUPFAM" id="SSF55073">
    <property type="entry name" value="Nucleotide cyclase"/>
    <property type="match status" value="1"/>
</dbReference>
<reference evidence="7 8" key="1">
    <citation type="submission" date="2016-10" db="EMBL/GenBank/DDBJ databases">
        <authorList>
            <person name="Varghese N."/>
            <person name="Submissions S."/>
        </authorList>
    </citation>
    <scope>NUCLEOTIDE SEQUENCE [LARGE SCALE GENOMIC DNA]</scope>
    <source>
        <strain evidence="7 8">DSM 18839</strain>
    </source>
</reference>
<evidence type="ECO:0000313" key="8">
    <source>
        <dbReference type="Proteomes" id="UP000198615"/>
    </source>
</evidence>
<organism evidence="7 8">
    <name type="scientific">Thalassobaculum litoreum DSM 18839</name>
    <dbReference type="NCBI Taxonomy" id="1123362"/>
    <lineage>
        <taxon>Bacteria</taxon>
        <taxon>Pseudomonadati</taxon>
        <taxon>Pseudomonadota</taxon>
        <taxon>Alphaproteobacteria</taxon>
        <taxon>Rhodospirillales</taxon>
        <taxon>Thalassobaculaceae</taxon>
        <taxon>Thalassobaculum</taxon>
    </lineage>
</organism>
<dbReference type="PANTHER" id="PTHR43081">
    <property type="entry name" value="ADENYLATE CYCLASE, TERMINAL-DIFFERENTIATION SPECIFIC-RELATED"/>
    <property type="match status" value="1"/>
</dbReference>
<comment type="caution">
    <text evidence="7">The sequence shown here is derived from an EMBL/GenBank/DDBJ whole genome shotgun (WGS) entry which is preliminary data.</text>
</comment>
<feature type="transmembrane region" description="Helical" evidence="4">
    <location>
        <begin position="186"/>
        <end position="210"/>
    </location>
</feature>
<dbReference type="GO" id="GO:0035556">
    <property type="term" value="P:intracellular signal transduction"/>
    <property type="evidence" value="ECO:0007669"/>
    <property type="project" value="InterPro"/>
</dbReference>
<dbReference type="PROSITE" id="PS50125">
    <property type="entry name" value="GUANYLATE_CYCLASE_2"/>
    <property type="match status" value="1"/>
</dbReference>
<dbReference type="InterPro" id="IPR012675">
    <property type="entry name" value="Beta-grasp_dom_sf"/>
</dbReference>
<dbReference type="CDD" id="cd07302">
    <property type="entry name" value="CHD"/>
    <property type="match status" value="1"/>
</dbReference>
<dbReference type="Pfam" id="PF00111">
    <property type="entry name" value="Fer2"/>
    <property type="match status" value="1"/>
</dbReference>
<keyword evidence="8" id="KW-1185">Reference proteome</keyword>
<accession>A0A8G2BGI5</accession>
<keyword evidence="2" id="KW-1003">Cell membrane</keyword>
<dbReference type="PROSITE" id="PS51085">
    <property type="entry name" value="2FE2S_FER_2"/>
    <property type="match status" value="1"/>
</dbReference>
<dbReference type="GO" id="GO:0005886">
    <property type="term" value="C:plasma membrane"/>
    <property type="evidence" value="ECO:0007669"/>
    <property type="project" value="UniProtKB-SubCell"/>
</dbReference>
<dbReference type="CDD" id="cd00207">
    <property type="entry name" value="fer2"/>
    <property type="match status" value="1"/>
</dbReference>
<keyword evidence="4" id="KW-0812">Transmembrane</keyword>
<evidence type="ECO:0000256" key="2">
    <source>
        <dbReference type="ARBA" id="ARBA00022475"/>
    </source>
</evidence>
<keyword evidence="3 4" id="KW-0472">Membrane</keyword>
<dbReference type="PANTHER" id="PTHR43081:SF17">
    <property type="entry name" value="BLL5647 PROTEIN"/>
    <property type="match status" value="1"/>
</dbReference>
<feature type="domain" description="Guanylate cyclase" evidence="5">
    <location>
        <begin position="388"/>
        <end position="520"/>
    </location>
</feature>
<feature type="transmembrane region" description="Helical" evidence="4">
    <location>
        <begin position="26"/>
        <end position="43"/>
    </location>
</feature>
<dbReference type="AlphaFoldDB" id="A0A8G2BGI5"/>
<dbReference type="Gene3D" id="3.30.70.1230">
    <property type="entry name" value="Nucleotide cyclase"/>
    <property type="match status" value="1"/>
</dbReference>